<keyword evidence="2" id="KW-1185">Reference proteome</keyword>
<dbReference type="AlphaFoldDB" id="A0AAU9VAE3"/>
<gene>
    <name evidence="1" type="ORF">EEDITHA_LOCUS22870</name>
</gene>
<evidence type="ECO:0000313" key="2">
    <source>
        <dbReference type="Proteomes" id="UP001153954"/>
    </source>
</evidence>
<evidence type="ECO:0000313" key="1">
    <source>
        <dbReference type="EMBL" id="CAH2108981.1"/>
    </source>
</evidence>
<sequence length="328" mass="37176">MGSILYKTLIETNALNVDKDDVDKVIEEEITRKLGEDLLQSIERKFQVDLERSVDMILVKIKLLLHNGTQHIQEKLLEIQTTLDTMKSHAENEVEKCLAARYNMTSALAEKALHQMVVCGYALIGQDPEQAVRKVVFLKNMIKDEVKPLHEQKKEIYSILKVCGHDHDSLTKVVKCVISKSPIIKSVMMEITGKLISGVMDLSKLMAHGAMHEACLIEVIKTIEDEAMDVVRDIRKCAFENNTEFDNYIIENNATVLDITNVARERDSENKTSVKAMQDAIDKMLNENNDNSINERFKKKLLNLQNDLNAVDANANIIDVANDLKNIE</sequence>
<organism evidence="1 2">
    <name type="scientific">Euphydryas editha</name>
    <name type="common">Edith's checkerspot</name>
    <dbReference type="NCBI Taxonomy" id="104508"/>
    <lineage>
        <taxon>Eukaryota</taxon>
        <taxon>Metazoa</taxon>
        <taxon>Ecdysozoa</taxon>
        <taxon>Arthropoda</taxon>
        <taxon>Hexapoda</taxon>
        <taxon>Insecta</taxon>
        <taxon>Pterygota</taxon>
        <taxon>Neoptera</taxon>
        <taxon>Endopterygota</taxon>
        <taxon>Lepidoptera</taxon>
        <taxon>Glossata</taxon>
        <taxon>Ditrysia</taxon>
        <taxon>Papilionoidea</taxon>
        <taxon>Nymphalidae</taxon>
        <taxon>Nymphalinae</taxon>
        <taxon>Euphydryas</taxon>
    </lineage>
</organism>
<name>A0AAU9VAE3_EUPED</name>
<reference evidence="1" key="1">
    <citation type="submission" date="2022-03" db="EMBL/GenBank/DDBJ databases">
        <authorList>
            <person name="Tunstrom K."/>
        </authorList>
    </citation>
    <scope>NUCLEOTIDE SEQUENCE</scope>
</reference>
<accession>A0AAU9VAE3</accession>
<proteinExistence type="predicted"/>
<dbReference type="EMBL" id="CAKOGL010000047">
    <property type="protein sequence ID" value="CAH2108981.1"/>
    <property type="molecule type" value="Genomic_DNA"/>
</dbReference>
<dbReference type="Proteomes" id="UP001153954">
    <property type="component" value="Unassembled WGS sequence"/>
</dbReference>
<protein>
    <submittedName>
        <fullName evidence="1">Uncharacterized protein</fullName>
    </submittedName>
</protein>
<comment type="caution">
    <text evidence="1">The sequence shown here is derived from an EMBL/GenBank/DDBJ whole genome shotgun (WGS) entry which is preliminary data.</text>
</comment>